<dbReference type="OrthoDB" id="1001388at2759"/>
<accession>A0A484MEL2</accession>
<dbReference type="PANTHER" id="PTHR33710:SF62">
    <property type="entry name" value="DUF4283 DOMAIN PROTEIN"/>
    <property type="match status" value="1"/>
</dbReference>
<evidence type="ECO:0000313" key="2">
    <source>
        <dbReference type="Proteomes" id="UP000595140"/>
    </source>
</evidence>
<evidence type="ECO:0008006" key="3">
    <source>
        <dbReference type="Google" id="ProtNLM"/>
    </source>
</evidence>
<proteinExistence type="predicted"/>
<dbReference type="Proteomes" id="UP000595140">
    <property type="component" value="Unassembled WGS sequence"/>
</dbReference>
<organism evidence="1 2">
    <name type="scientific">Cuscuta campestris</name>
    <dbReference type="NCBI Taxonomy" id="132261"/>
    <lineage>
        <taxon>Eukaryota</taxon>
        <taxon>Viridiplantae</taxon>
        <taxon>Streptophyta</taxon>
        <taxon>Embryophyta</taxon>
        <taxon>Tracheophyta</taxon>
        <taxon>Spermatophyta</taxon>
        <taxon>Magnoliopsida</taxon>
        <taxon>eudicotyledons</taxon>
        <taxon>Gunneridae</taxon>
        <taxon>Pentapetalae</taxon>
        <taxon>asterids</taxon>
        <taxon>lamiids</taxon>
        <taxon>Solanales</taxon>
        <taxon>Convolvulaceae</taxon>
        <taxon>Cuscuteae</taxon>
        <taxon>Cuscuta</taxon>
        <taxon>Cuscuta subgen. Grammica</taxon>
        <taxon>Cuscuta sect. Cleistogrammica</taxon>
    </lineage>
</organism>
<name>A0A484MEL2_9ASTE</name>
<evidence type="ECO:0000313" key="1">
    <source>
        <dbReference type="EMBL" id="VFQ87423.1"/>
    </source>
</evidence>
<keyword evidence="2" id="KW-1185">Reference proteome</keyword>
<reference evidence="1 2" key="1">
    <citation type="submission" date="2018-04" db="EMBL/GenBank/DDBJ databases">
        <authorList>
            <person name="Vogel A."/>
        </authorList>
    </citation>
    <scope>NUCLEOTIDE SEQUENCE [LARGE SCALE GENOMIC DNA]</scope>
</reference>
<dbReference type="EMBL" id="OOIL02003368">
    <property type="protein sequence ID" value="VFQ87423.1"/>
    <property type="molecule type" value="Genomic_DNA"/>
</dbReference>
<dbReference type="PANTHER" id="PTHR33710">
    <property type="entry name" value="BNAC02G09200D PROTEIN"/>
    <property type="match status" value="1"/>
</dbReference>
<dbReference type="AlphaFoldDB" id="A0A484MEL2"/>
<gene>
    <name evidence="1" type="ORF">CCAM_LOCUS29199</name>
</gene>
<sequence length="377" mass="44111">MSLLLGFNEALRDCGLIDLGIKGYPFKWERGRGSTDWVEERLDRAVATVAWLALFPRACVLNIDMRSSDHSAFLLRVTGTTSVSRIKRFRFENAWFQDEGFKDTLIQMWSDAAPLSLPEKLAFCGKRLQVWGGDCFQKFGKRKRELLDRIRKFRPQRTPAGIRAFNEADKELSKLLDQEDAYWRQRAKQNWLKSGDTNTYFFDQYASYRRRKNQIHGIRASDGRWVKGEKIMSEVEHYFRNIYASTNGVIAPVFDSLERGVTDTFNSKLARPFDASEVRKALFIHYFQRFRRQAGMAPVEDKLREARLRWFGHVRRQDDDAPVRRCERITVIGGSRGRGRPRKNWKDVIRQDLGLLDLTEDMALDRNLWKTRIRVAG</sequence>
<protein>
    <recommendedName>
        <fullName evidence="3">Endonuclease/exonuclease/phosphatase domain-containing protein</fullName>
    </recommendedName>
</protein>